<evidence type="ECO:0000259" key="2">
    <source>
        <dbReference type="Pfam" id="PF01979"/>
    </source>
</evidence>
<dbReference type="InterPro" id="IPR011059">
    <property type="entry name" value="Metal-dep_hydrolase_composite"/>
</dbReference>
<comment type="caution">
    <text evidence="3">The sequence shown here is derived from an EMBL/GenBank/DDBJ whole genome shotgun (WGS) entry which is preliminary data.</text>
</comment>
<evidence type="ECO:0000313" key="3">
    <source>
        <dbReference type="EMBL" id="GAA3732000.1"/>
    </source>
</evidence>
<comment type="cofactor">
    <cofactor evidence="1">
        <name>Zn(2+)</name>
        <dbReference type="ChEBI" id="CHEBI:29105"/>
    </cofactor>
</comment>
<dbReference type="PANTHER" id="PTHR11647">
    <property type="entry name" value="HYDRANTOINASE/DIHYDROPYRIMIDINASE FAMILY MEMBER"/>
    <property type="match status" value="1"/>
</dbReference>
<dbReference type="SUPFAM" id="SSF51556">
    <property type="entry name" value="Metallo-dependent hydrolases"/>
    <property type="match status" value="1"/>
</dbReference>
<accession>A0ABP7F5M4</accession>
<gene>
    <name evidence="3" type="ORF">GCM10022239_05670</name>
</gene>
<proteinExistence type="predicted"/>
<evidence type="ECO:0000313" key="4">
    <source>
        <dbReference type="Proteomes" id="UP001501004"/>
    </source>
</evidence>
<keyword evidence="4" id="KW-1185">Reference proteome</keyword>
<dbReference type="Gene3D" id="3.20.20.140">
    <property type="entry name" value="Metal-dependent hydrolases"/>
    <property type="match status" value="1"/>
</dbReference>
<sequence length="470" mass="50292">MTDNSTDYDLRLTGGQAVLPGQGLTAVDICVRDGIIAAIVAHDDPAPAAEVVDVSGKVVLPGGIDPHVHLGKNIAAPEEPIDASAESASAAAGGITTMLVYLIGPDAYDKSFATSTQVMGEHSHTDFGFHFCIVTKEQLEAVPSYVSDLGVSSFKFFMNFRGDEGAYLGVPGIDDSFMFDLLKVGAESGALINAHPENVELIWRLRGDVPRTPEAGLEAWNETRPPFVEAEAAQSVAYLAKVLGASFYAVHVSSREALEALERIRRDYPNVFVETCPHYLTLTYDTPMGSRAKVNPPIRTQDDQDALWDAIRDGLVDTIGSDHNSRHFTAKDKDIWSASAGFPGVGTLLPTLISEGHQHRGIPLERIVDLTSTRPAQLFGLYPRKGVISVGSDADFAVVDLNAQTLVSASTQHSAAAYSVWEGTTLDCRITDTIVRGRFAVRDGELQPAFGAYLSRAHSGAAALAEAGIE</sequence>
<protein>
    <submittedName>
        <fullName evidence="3">Amidohydrolase family protein</fullName>
    </submittedName>
</protein>
<dbReference type="Gene3D" id="2.30.40.10">
    <property type="entry name" value="Urease, subunit C, domain 1"/>
    <property type="match status" value="1"/>
</dbReference>
<feature type="domain" description="Amidohydrolase-related" evidence="2">
    <location>
        <begin position="300"/>
        <end position="438"/>
    </location>
</feature>
<organism evidence="3 4">
    <name type="scientific">Leifsonella bigeumensis</name>
    <dbReference type="NCBI Taxonomy" id="433643"/>
    <lineage>
        <taxon>Bacteria</taxon>
        <taxon>Bacillati</taxon>
        <taxon>Actinomycetota</taxon>
        <taxon>Actinomycetes</taxon>
        <taxon>Micrococcales</taxon>
        <taxon>Microbacteriaceae</taxon>
        <taxon>Leifsonella</taxon>
    </lineage>
</organism>
<name>A0ABP7F5M4_9MICO</name>
<dbReference type="InterPro" id="IPR006680">
    <property type="entry name" value="Amidohydro-rel"/>
</dbReference>
<reference evidence="4" key="1">
    <citation type="journal article" date="2019" name="Int. J. Syst. Evol. Microbiol.">
        <title>The Global Catalogue of Microorganisms (GCM) 10K type strain sequencing project: providing services to taxonomists for standard genome sequencing and annotation.</title>
        <authorList>
            <consortium name="The Broad Institute Genomics Platform"/>
            <consortium name="The Broad Institute Genome Sequencing Center for Infectious Disease"/>
            <person name="Wu L."/>
            <person name="Ma J."/>
        </authorList>
    </citation>
    <scope>NUCLEOTIDE SEQUENCE [LARGE SCALE GENOMIC DNA]</scope>
    <source>
        <strain evidence="4">JCM 16949</strain>
    </source>
</reference>
<evidence type="ECO:0000256" key="1">
    <source>
        <dbReference type="ARBA" id="ARBA00001947"/>
    </source>
</evidence>
<dbReference type="Pfam" id="PF01979">
    <property type="entry name" value="Amidohydro_1"/>
    <property type="match status" value="1"/>
</dbReference>
<dbReference type="InterPro" id="IPR050378">
    <property type="entry name" value="Metallo-dep_Hydrolases_sf"/>
</dbReference>
<dbReference type="Proteomes" id="UP001501004">
    <property type="component" value="Unassembled WGS sequence"/>
</dbReference>
<dbReference type="InterPro" id="IPR032466">
    <property type="entry name" value="Metal_Hydrolase"/>
</dbReference>
<dbReference type="PANTHER" id="PTHR11647:SF1">
    <property type="entry name" value="COLLAPSIN RESPONSE MEDIATOR PROTEIN"/>
    <property type="match status" value="1"/>
</dbReference>
<dbReference type="EMBL" id="BAABAE010000001">
    <property type="protein sequence ID" value="GAA3732000.1"/>
    <property type="molecule type" value="Genomic_DNA"/>
</dbReference>
<dbReference type="RefSeq" id="WP_344753461.1">
    <property type="nucleotide sequence ID" value="NZ_BAABAE010000001.1"/>
</dbReference>
<dbReference type="SUPFAM" id="SSF51338">
    <property type="entry name" value="Composite domain of metallo-dependent hydrolases"/>
    <property type="match status" value="1"/>
</dbReference>